<dbReference type="SUPFAM" id="SSF56281">
    <property type="entry name" value="Metallo-hydrolase/oxidoreductase"/>
    <property type="match status" value="1"/>
</dbReference>
<dbReference type="AlphaFoldDB" id="A0A0F8WD00"/>
<gene>
    <name evidence="2" type="ORF">LCGC14_3084940</name>
</gene>
<organism evidence="2">
    <name type="scientific">marine sediment metagenome</name>
    <dbReference type="NCBI Taxonomy" id="412755"/>
    <lineage>
        <taxon>unclassified sequences</taxon>
        <taxon>metagenomes</taxon>
        <taxon>ecological metagenomes</taxon>
    </lineage>
</organism>
<dbReference type="InterPro" id="IPR036866">
    <property type="entry name" value="RibonucZ/Hydroxyglut_hydro"/>
</dbReference>
<proteinExistence type="predicted"/>
<dbReference type="EMBL" id="LAZR01066003">
    <property type="protein sequence ID" value="KKK54418.1"/>
    <property type="molecule type" value="Genomic_DNA"/>
</dbReference>
<protein>
    <recommendedName>
        <fullName evidence="1">Metallo-beta-lactamase domain-containing protein</fullName>
    </recommendedName>
</protein>
<sequence length="110" mass="12481">VIIPIRALHYRLPVLGYRVGDFAYLTDTNSISPEELNKIRGVGHFAICALRKKEHISHYNLEQALAVIREVGPGQAYLTHVSHMMEPTAILEPELPENVRFAFDMQSIEI</sequence>
<dbReference type="Gene3D" id="3.60.15.10">
    <property type="entry name" value="Ribonuclease Z/Hydroxyacylglutathione hydrolase-like"/>
    <property type="match status" value="1"/>
</dbReference>
<evidence type="ECO:0000313" key="2">
    <source>
        <dbReference type="EMBL" id="KKK54418.1"/>
    </source>
</evidence>
<evidence type="ECO:0000259" key="1">
    <source>
        <dbReference type="Pfam" id="PF12706"/>
    </source>
</evidence>
<dbReference type="InterPro" id="IPR001279">
    <property type="entry name" value="Metallo-B-lactamas"/>
</dbReference>
<feature type="domain" description="Metallo-beta-lactamase" evidence="1">
    <location>
        <begin position="5"/>
        <end position="80"/>
    </location>
</feature>
<comment type="caution">
    <text evidence="2">The sequence shown here is derived from an EMBL/GenBank/DDBJ whole genome shotgun (WGS) entry which is preliminary data.</text>
</comment>
<dbReference type="Pfam" id="PF12706">
    <property type="entry name" value="Lactamase_B_2"/>
    <property type="match status" value="1"/>
</dbReference>
<feature type="non-terminal residue" evidence="2">
    <location>
        <position position="1"/>
    </location>
</feature>
<accession>A0A0F8WD00</accession>
<reference evidence="2" key="1">
    <citation type="journal article" date="2015" name="Nature">
        <title>Complex archaea that bridge the gap between prokaryotes and eukaryotes.</title>
        <authorList>
            <person name="Spang A."/>
            <person name="Saw J.H."/>
            <person name="Jorgensen S.L."/>
            <person name="Zaremba-Niedzwiedzka K."/>
            <person name="Martijn J."/>
            <person name="Lind A.E."/>
            <person name="van Eijk R."/>
            <person name="Schleper C."/>
            <person name="Guy L."/>
            <person name="Ettema T.J."/>
        </authorList>
    </citation>
    <scope>NUCLEOTIDE SEQUENCE</scope>
</reference>
<name>A0A0F8WD00_9ZZZZ</name>